<dbReference type="HOGENOM" id="CLU_091687_2_1_0"/>
<dbReference type="PROSITE" id="PS50977">
    <property type="entry name" value="HTH_TETR_2"/>
    <property type="match status" value="1"/>
</dbReference>
<dbReference type="SUPFAM" id="SSF48498">
    <property type="entry name" value="Tetracyclin repressor-like, C-terminal domain"/>
    <property type="match status" value="1"/>
</dbReference>
<dbReference type="InterPro" id="IPR001647">
    <property type="entry name" value="HTH_TetR"/>
</dbReference>
<reference evidence="5" key="2">
    <citation type="submission" date="2011-01" db="EMBL/GenBank/DDBJ databases">
        <title>The complete genome of Deinococcus maricopensis DSM 21211.</title>
        <authorList>
            <consortium name="US DOE Joint Genome Institute (JGI-PGF)"/>
            <person name="Lucas S."/>
            <person name="Copeland A."/>
            <person name="Lapidus A."/>
            <person name="Goodwin L."/>
            <person name="Pitluck S."/>
            <person name="Kyrpides N."/>
            <person name="Mavromatis K."/>
            <person name="Pagani I."/>
            <person name="Ivanova N."/>
            <person name="Ovchinnikova G."/>
            <person name="Zeytun A."/>
            <person name="Detter J.C."/>
            <person name="Han C."/>
            <person name="Land M."/>
            <person name="Hauser L."/>
            <person name="Markowitz V."/>
            <person name="Cheng J.-F."/>
            <person name="Hugenholtz P."/>
            <person name="Woyke T."/>
            <person name="Wu D."/>
            <person name="Pukall R."/>
            <person name="Gehrich-Schroeter G."/>
            <person name="Brambilla E."/>
            <person name="Klenk H.-P."/>
            <person name="Eisen J.A."/>
        </authorList>
    </citation>
    <scope>NUCLEOTIDE SEQUENCE [LARGE SCALE GENOMIC DNA]</scope>
    <source>
        <strain evidence="5">DSM 21211 / LMG 22137 / NRRL B-23946 / LB-34</strain>
    </source>
</reference>
<proteinExistence type="predicted"/>
<accession>E8U9S1</accession>
<evidence type="ECO:0000256" key="2">
    <source>
        <dbReference type="PROSITE-ProRule" id="PRU00335"/>
    </source>
</evidence>
<reference evidence="4 5" key="1">
    <citation type="journal article" date="2011" name="Stand. Genomic Sci.">
        <title>Complete genome sequence of Deinococcus maricopensis type strain (LB-34).</title>
        <authorList>
            <person name="Pukall R."/>
            <person name="Zeytun A."/>
            <person name="Lucas S."/>
            <person name="Lapidus A."/>
            <person name="Hammon N."/>
            <person name="Deshpande S."/>
            <person name="Nolan M."/>
            <person name="Cheng J.F."/>
            <person name="Pitluck S."/>
            <person name="Liolios K."/>
            <person name="Pagani I."/>
            <person name="Mikhailova N."/>
            <person name="Ivanova N."/>
            <person name="Mavromatis K."/>
            <person name="Pati A."/>
            <person name="Tapia R."/>
            <person name="Han C."/>
            <person name="Goodwin L."/>
            <person name="Chen A."/>
            <person name="Palaniappan K."/>
            <person name="Land M."/>
            <person name="Hauser L."/>
            <person name="Chang Y.J."/>
            <person name="Jeffries C.D."/>
            <person name="Brambilla E.M."/>
            <person name="Rohde M."/>
            <person name="Goker M."/>
            <person name="Detter J.C."/>
            <person name="Woyke T."/>
            <person name="Bristow J."/>
            <person name="Eisen J.A."/>
            <person name="Markowitz V."/>
            <person name="Hugenholtz P."/>
            <person name="Kyrpides N.C."/>
            <person name="Klenk H.P."/>
        </authorList>
    </citation>
    <scope>NUCLEOTIDE SEQUENCE [LARGE SCALE GENOMIC DNA]</scope>
    <source>
        <strain evidence="5">DSM 21211 / LMG 22137 / NRRL B-23946 / LB-34</strain>
    </source>
</reference>
<dbReference type="EMBL" id="CP002454">
    <property type="protein sequence ID" value="ADV67810.1"/>
    <property type="molecule type" value="Genomic_DNA"/>
</dbReference>
<dbReference type="Gene3D" id="1.10.357.10">
    <property type="entry name" value="Tetracycline Repressor, domain 2"/>
    <property type="match status" value="1"/>
</dbReference>
<protein>
    <submittedName>
        <fullName evidence="4">Regulatory protein TetR</fullName>
    </submittedName>
</protein>
<dbReference type="InterPro" id="IPR050109">
    <property type="entry name" value="HTH-type_TetR-like_transc_reg"/>
</dbReference>
<dbReference type="InterPro" id="IPR009057">
    <property type="entry name" value="Homeodomain-like_sf"/>
</dbReference>
<keyword evidence="1 2" id="KW-0238">DNA-binding</keyword>
<dbReference type="InterPro" id="IPR036271">
    <property type="entry name" value="Tet_transcr_reg_TetR-rel_C_sf"/>
</dbReference>
<dbReference type="AlphaFoldDB" id="E8U9S1"/>
<dbReference type="InterPro" id="IPR041479">
    <property type="entry name" value="TetR_CgmR_C"/>
</dbReference>
<dbReference type="GO" id="GO:0003700">
    <property type="term" value="F:DNA-binding transcription factor activity"/>
    <property type="evidence" value="ECO:0007669"/>
    <property type="project" value="TreeGrafter"/>
</dbReference>
<dbReference type="PANTHER" id="PTHR30055">
    <property type="entry name" value="HTH-TYPE TRANSCRIPTIONAL REGULATOR RUTR"/>
    <property type="match status" value="1"/>
</dbReference>
<evidence type="ECO:0000313" key="4">
    <source>
        <dbReference type="EMBL" id="ADV67810.1"/>
    </source>
</evidence>
<evidence type="ECO:0000256" key="1">
    <source>
        <dbReference type="ARBA" id="ARBA00023125"/>
    </source>
</evidence>
<organism evidence="4 5">
    <name type="scientific">Deinococcus maricopensis (strain DSM 21211 / LMG 22137 / NRRL B-23946 / LB-34)</name>
    <dbReference type="NCBI Taxonomy" id="709986"/>
    <lineage>
        <taxon>Bacteria</taxon>
        <taxon>Thermotogati</taxon>
        <taxon>Deinococcota</taxon>
        <taxon>Deinococci</taxon>
        <taxon>Deinococcales</taxon>
        <taxon>Deinococcaceae</taxon>
        <taxon>Deinococcus</taxon>
    </lineage>
</organism>
<feature type="DNA-binding region" description="H-T-H motif" evidence="2">
    <location>
        <begin position="26"/>
        <end position="45"/>
    </location>
</feature>
<evidence type="ECO:0000313" key="5">
    <source>
        <dbReference type="Proteomes" id="UP000008635"/>
    </source>
</evidence>
<dbReference type="RefSeq" id="WP_013557315.1">
    <property type="nucleotide sequence ID" value="NC_014958.1"/>
</dbReference>
<name>E8U9S1_DEIML</name>
<evidence type="ECO:0000259" key="3">
    <source>
        <dbReference type="PROSITE" id="PS50977"/>
    </source>
</evidence>
<dbReference type="SUPFAM" id="SSF46689">
    <property type="entry name" value="Homeodomain-like"/>
    <property type="match status" value="1"/>
</dbReference>
<dbReference type="STRING" id="709986.Deima_2170"/>
<dbReference type="Proteomes" id="UP000008635">
    <property type="component" value="Chromosome"/>
</dbReference>
<dbReference type="PRINTS" id="PR00455">
    <property type="entry name" value="HTHTETR"/>
</dbReference>
<keyword evidence="5" id="KW-1185">Reference proteome</keyword>
<dbReference type="PANTHER" id="PTHR30055:SF148">
    <property type="entry name" value="TETR-FAMILY TRANSCRIPTIONAL REGULATOR"/>
    <property type="match status" value="1"/>
</dbReference>
<dbReference type="Pfam" id="PF00440">
    <property type="entry name" value="TetR_N"/>
    <property type="match status" value="1"/>
</dbReference>
<dbReference type="Pfam" id="PF17937">
    <property type="entry name" value="TetR_C_28"/>
    <property type="match status" value="1"/>
</dbReference>
<feature type="domain" description="HTH tetR-type" evidence="3">
    <location>
        <begin position="4"/>
        <end position="63"/>
    </location>
</feature>
<sequence length="179" mass="19151" precursor="true">MARSSNREALLDAAARVLTRGAQHLTLDTVAREAGVSKGGLLYHFPSKDALALALLHRELDAFDAALDAHIAADPDTHGAFTRAYLNLSLTPNPHLGPLFTLAAQNLGDDLLTPIRARYATYRARTEADGVPGAVAHLIVHAADGLWFTDLLGLAPLTATQRADLHAFALDLLHRGRPT</sequence>
<dbReference type="GO" id="GO:0000976">
    <property type="term" value="F:transcription cis-regulatory region binding"/>
    <property type="evidence" value="ECO:0007669"/>
    <property type="project" value="TreeGrafter"/>
</dbReference>
<dbReference type="eggNOG" id="COG1309">
    <property type="taxonomic scope" value="Bacteria"/>
</dbReference>
<dbReference type="KEGG" id="dmr:Deima_2170"/>
<gene>
    <name evidence="4" type="ordered locus">Deima_2170</name>
</gene>